<dbReference type="InterPro" id="IPR000215">
    <property type="entry name" value="Serpin_fam"/>
</dbReference>
<dbReference type="InterPro" id="IPR042185">
    <property type="entry name" value="Serpin_sf_2"/>
</dbReference>
<protein>
    <recommendedName>
        <fullName evidence="3">Serpin domain-containing protein</fullName>
    </recommendedName>
</protein>
<comment type="caution">
    <text evidence="4">The sequence shown here is derived from an EMBL/GenBank/DDBJ whole genome shotgun (WGS) entry which is preliminary data.</text>
</comment>
<dbReference type="SUPFAM" id="SSF56574">
    <property type="entry name" value="Serpins"/>
    <property type="match status" value="1"/>
</dbReference>
<feature type="chain" id="PRO_5045523041" description="Serpin domain-containing protein" evidence="2">
    <location>
        <begin position="30"/>
        <end position="399"/>
    </location>
</feature>
<dbReference type="InterPro" id="IPR023796">
    <property type="entry name" value="Serpin_dom"/>
</dbReference>
<dbReference type="PROSITE" id="PS00284">
    <property type="entry name" value="SERPIN"/>
    <property type="match status" value="1"/>
</dbReference>
<dbReference type="Gene3D" id="3.30.497.10">
    <property type="entry name" value="Antithrombin, subunit I, domain 2"/>
    <property type="match status" value="1"/>
</dbReference>
<evidence type="ECO:0000313" key="5">
    <source>
        <dbReference type="Proteomes" id="UP000756860"/>
    </source>
</evidence>
<dbReference type="InterPro" id="IPR036186">
    <property type="entry name" value="Serpin_sf"/>
</dbReference>
<accession>A0ABS5SCJ2</accession>
<feature type="domain" description="Serpin" evidence="3">
    <location>
        <begin position="44"/>
        <end position="396"/>
    </location>
</feature>
<keyword evidence="2" id="KW-0732">Signal</keyword>
<dbReference type="InterPro" id="IPR023795">
    <property type="entry name" value="Serpin_CS"/>
</dbReference>
<dbReference type="Proteomes" id="UP000756860">
    <property type="component" value="Unassembled WGS sequence"/>
</dbReference>
<dbReference type="CDD" id="cd19593">
    <property type="entry name" value="serpin_bacteria_crustaceans"/>
    <property type="match status" value="1"/>
</dbReference>
<dbReference type="Pfam" id="PF00079">
    <property type="entry name" value="Serpin"/>
    <property type="match status" value="1"/>
</dbReference>
<dbReference type="EMBL" id="JAHCVK010000002">
    <property type="protein sequence ID" value="MBT0653085.1"/>
    <property type="molecule type" value="Genomic_DNA"/>
</dbReference>
<dbReference type="PANTHER" id="PTHR11461:SF211">
    <property type="entry name" value="GH10112P-RELATED"/>
    <property type="match status" value="1"/>
</dbReference>
<feature type="signal peptide" evidence="2">
    <location>
        <begin position="1"/>
        <end position="29"/>
    </location>
</feature>
<evidence type="ECO:0000313" key="4">
    <source>
        <dbReference type="EMBL" id="MBT0653085.1"/>
    </source>
</evidence>
<proteinExistence type="inferred from homology"/>
<keyword evidence="5" id="KW-1185">Reference proteome</keyword>
<organism evidence="4 5">
    <name type="scientific">Geomobilimonas luticola</name>
    <dbReference type="NCBI Taxonomy" id="1114878"/>
    <lineage>
        <taxon>Bacteria</taxon>
        <taxon>Pseudomonadati</taxon>
        <taxon>Thermodesulfobacteriota</taxon>
        <taxon>Desulfuromonadia</taxon>
        <taxon>Geobacterales</taxon>
        <taxon>Geobacteraceae</taxon>
        <taxon>Geomobilimonas</taxon>
    </lineage>
</organism>
<comment type="similarity">
    <text evidence="1">Belongs to the serpin family.</text>
</comment>
<sequence length="399" mass="43311">MKRVVSVVSGVLLTIVLAAPFPVPTEASAADTKSVVTGNNAFAAGLYHKLGTREGNLFFSPYSISSALGMTYAGARGNTAREIREVLQFQLDQTDLNAAFKKQNKELAATASASGQKLNIASALVLTGGNVSDEYKATLKNSYDAESFAGGLDKINGWVKKKTEGKIEEILTELSANSVCVLLNAIYFKGSWESQFRKGATHDAPFSVSPGKKVTAPLMYQKSDFAILEEKDFQAVALPYKGKSLSMVILLPRSTDGLPALERQLTPQVLKGWLAKLDAQQPREIELFLPKFKVETGYDLKAPFQSMGMTDAFSPSNADFTGMGWPKGELFIGQIKHKAVVEVNEEGTEAAAATAVEMITKSMPYFPVFRADHPFLYLIRDNRSGAILFMGRLADPAAR</sequence>
<dbReference type="InterPro" id="IPR042178">
    <property type="entry name" value="Serpin_sf_1"/>
</dbReference>
<evidence type="ECO:0000256" key="2">
    <source>
        <dbReference type="SAM" id="SignalP"/>
    </source>
</evidence>
<gene>
    <name evidence="4" type="ORF">KI810_08465</name>
</gene>
<reference evidence="4 5" key="1">
    <citation type="submission" date="2021-05" db="EMBL/GenBank/DDBJ databases">
        <title>The draft genome of Geobacter luticola JCM 17780.</title>
        <authorList>
            <person name="Xu Z."/>
            <person name="Masuda Y."/>
            <person name="Itoh H."/>
            <person name="Senoo K."/>
        </authorList>
    </citation>
    <scope>NUCLEOTIDE SEQUENCE [LARGE SCALE GENOMIC DNA]</scope>
    <source>
        <strain evidence="4 5">JCM 17780</strain>
    </source>
</reference>
<evidence type="ECO:0000259" key="3">
    <source>
        <dbReference type="SMART" id="SM00093"/>
    </source>
</evidence>
<dbReference type="RefSeq" id="WP_214175066.1">
    <property type="nucleotide sequence ID" value="NZ_JAHCVK010000002.1"/>
</dbReference>
<dbReference type="SMART" id="SM00093">
    <property type="entry name" value="SERPIN"/>
    <property type="match status" value="1"/>
</dbReference>
<dbReference type="Gene3D" id="2.30.39.10">
    <property type="entry name" value="Alpha-1-antitrypsin, domain 1"/>
    <property type="match status" value="1"/>
</dbReference>
<name>A0ABS5SCJ2_9BACT</name>
<dbReference type="PANTHER" id="PTHR11461">
    <property type="entry name" value="SERINE PROTEASE INHIBITOR, SERPIN"/>
    <property type="match status" value="1"/>
</dbReference>
<evidence type="ECO:0000256" key="1">
    <source>
        <dbReference type="RuleBase" id="RU000411"/>
    </source>
</evidence>